<keyword evidence="3" id="KW-0963">Cytoplasm</keyword>
<dbReference type="PROSITE" id="PS50076">
    <property type="entry name" value="DNAJ_2"/>
    <property type="match status" value="1"/>
</dbReference>
<dbReference type="GO" id="GO:0005681">
    <property type="term" value="C:spliceosomal complex"/>
    <property type="evidence" value="ECO:0007669"/>
    <property type="project" value="TreeGrafter"/>
</dbReference>
<keyword evidence="8" id="KW-1185">Reference proteome</keyword>
<feature type="compositionally biased region" description="Basic and acidic residues" evidence="6">
    <location>
        <begin position="269"/>
        <end position="279"/>
    </location>
</feature>
<feature type="compositionally biased region" description="Polar residues" evidence="6">
    <location>
        <begin position="171"/>
        <end position="182"/>
    </location>
</feature>
<dbReference type="Pfam" id="PF00226">
    <property type="entry name" value="DnaJ"/>
    <property type="match status" value="1"/>
</dbReference>
<sequence>MMSSSITRRECFKILDLPPDATSEAIRQAYRTKAKDCHPDKNPDDPEATAKFQEISQAYQILRKDFHNPTLNDDSDSDDEGFSFLDLLLLFQREMLREELRRREAMRREAFFRTLFGVPLFSPRMRTYEDDDDDFFFMNNNVFRPKYSDRAHQQPASSDQSTSGERRYHQTRPQVHTPSSNYRQRKQRPPSPPWASYTPHRSREQPQRATPRRSENTKPAGQPKADCGPSENSHNFSYRSYKSQQHDVRPESGEATPDPPLDAQPQHPRPSEPAKHAPQEDATSPAEELSQGTGETVSKVADSEWSQRSNAFTKSYQNKLWRKPQKAPAYVVSTPAKMTKKQLLAQHNRRQKEANDIGIELRAKAEANMKLKEQLKNNVKGKGNIA</sequence>
<evidence type="ECO:0000259" key="7">
    <source>
        <dbReference type="PROSITE" id="PS50076"/>
    </source>
</evidence>
<evidence type="ECO:0000256" key="5">
    <source>
        <dbReference type="ARBA" id="ARBA00023242"/>
    </source>
</evidence>
<organism evidence="8 9">
    <name type="scientific">Acanthaster planci</name>
    <name type="common">Crown-of-thorns starfish</name>
    <dbReference type="NCBI Taxonomy" id="133434"/>
    <lineage>
        <taxon>Eukaryota</taxon>
        <taxon>Metazoa</taxon>
        <taxon>Echinodermata</taxon>
        <taxon>Eleutherozoa</taxon>
        <taxon>Asterozoa</taxon>
        <taxon>Asteroidea</taxon>
        <taxon>Valvatacea</taxon>
        <taxon>Valvatida</taxon>
        <taxon>Acanthasteridae</taxon>
        <taxon>Acanthaster</taxon>
    </lineage>
</organism>
<dbReference type="SMART" id="SM00271">
    <property type="entry name" value="DnaJ"/>
    <property type="match status" value="1"/>
</dbReference>
<dbReference type="InterPro" id="IPR001623">
    <property type="entry name" value="DnaJ_domain"/>
</dbReference>
<evidence type="ECO:0000256" key="1">
    <source>
        <dbReference type="ARBA" id="ARBA00004123"/>
    </source>
</evidence>
<dbReference type="OMA" id="EDCAHTE"/>
<dbReference type="InterPro" id="IPR036869">
    <property type="entry name" value="J_dom_sf"/>
</dbReference>
<dbReference type="SUPFAM" id="SSF46565">
    <property type="entry name" value="Chaperone J-domain"/>
    <property type="match status" value="1"/>
</dbReference>
<evidence type="ECO:0000313" key="8">
    <source>
        <dbReference type="Proteomes" id="UP000694845"/>
    </source>
</evidence>
<dbReference type="CDD" id="cd06257">
    <property type="entry name" value="DnaJ"/>
    <property type="match status" value="1"/>
</dbReference>
<feature type="domain" description="J" evidence="7">
    <location>
        <begin position="10"/>
        <end position="81"/>
    </location>
</feature>
<dbReference type="Gene3D" id="1.10.287.110">
    <property type="entry name" value="DnaJ domain"/>
    <property type="match status" value="1"/>
</dbReference>
<protein>
    <submittedName>
        <fullName evidence="9">Uncharacterized protein LOC110983916 isoform X1</fullName>
    </submittedName>
</protein>
<dbReference type="InterPro" id="IPR052094">
    <property type="entry name" value="Pre-mRNA-splicing_ERAD"/>
</dbReference>
<gene>
    <name evidence="9" type="primary">LOC110983916</name>
</gene>
<dbReference type="PANTHER" id="PTHR44313:SF1">
    <property type="entry name" value="DNAJ HOMOLOG SUBFAMILY C MEMBER 17"/>
    <property type="match status" value="1"/>
</dbReference>
<evidence type="ECO:0000256" key="4">
    <source>
        <dbReference type="ARBA" id="ARBA00023186"/>
    </source>
</evidence>
<feature type="region of interest" description="Disordered" evidence="6">
    <location>
        <begin position="146"/>
        <end position="309"/>
    </location>
</feature>
<keyword evidence="5" id="KW-0539">Nucleus</keyword>
<dbReference type="OrthoDB" id="552049at2759"/>
<comment type="subcellular location">
    <subcellularLocation>
        <location evidence="2">Cytoplasm</location>
    </subcellularLocation>
    <subcellularLocation>
        <location evidence="1">Nucleus</location>
    </subcellularLocation>
</comment>
<dbReference type="PANTHER" id="PTHR44313">
    <property type="entry name" value="DNAJ HOMOLOG SUBFAMILY C MEMBER 17"/>
    <property type="match status" value="1"/>
</dbReference>
<dbReference type="Proteomes" id="UP000694845">
    <property type="component" value="Unplaced"/>
</dbReference>
<dbReference type="KEGG" id="aplc:110983916"/>
<dbReference type="PRINTS" id="PR00625">
    <property type="entry name" value="JDOMAIN"/>
</dbReference>
<reference evidence="9" key="1">
    <citation type="submission" date="2025-08" db="UniProtKB">
        <authorList>
            <consortium name="RefSeq"/>
        </authorList>
    </citation>
    <scope>IDENTIFICATION</scope>
</reference>
<accession>A0A8B7Z0Z7</accession>
<proteinExistence type="predicted"/>
<feature type="compositionally biased region" description="Basic and acidic residues" evidence="6">
    <location>
        <begin position="201"/>
        <end position="216"/>
    </location>
</feature>
<keyword evidence="4" id="KW-0143">Chaperone</keyword>
<name>A0A8B7Z0Z7_ACAPL</name>
<dbReference type="GO" id="GO:0005737">
    <property type="term" value="C:cytoplasm"/>
    <property type="evidence" value="ECO:0007669"/>
    <property type="project" value="UniProtKB-SubCell"/>
</dbReference>
<feature type="compositionally biased region" description="Polar residues" evidence="6">
    <location>
        <begin position="154"/>
        <end position="163"/>
    </location>
</feature>
<dbReference type="GO" id="GO:0000390">
    <property type="term" value="P:spliceosomal complex disassembly"/>
    <property type="evidence" value="ECO:0007669"/>
    <property type="project" value="TreeGrafter"/>
</dbReference>
<dbReference type="AlphaFoldDB" id="A0A8B7Z0Z7"/>
<dbReference type="GeneID" id="110983916"/>
<evidence type="ECO:0000256" key="2">
    <source>
        <dbReference type="ARBA" id="ARBA00004496"/>
    </source>
</evidence>
<dbReference type="RefSeq" id="XP_022099279.1">
    <property type="nucleotide sequence ID" value="XM_022243587.1"/>
</dbReference>
<evidence type="ECO:0000256" key="3">
    <source>
        <dbReference type="ARBA" id="ARBA00022490"/>
    </source>
</evidence>
<evidence type="ECO:0000256" key="6">
    <source>
        <dbReference type="SAM" id="MobiDB-lite"/>
    </source>
</evidence>
<evidence type="ECO:0000313" key="9">
    <source>
        <dbReference type="RefSeq" id="XP_022099279.1"/>
    </source>
</evidence>
<feature type="compositionally biased region" description="Polar residues" evidence="6">
    <location>
        <begin position="230"/>
        <end position="243"/>
    </location>
</feature>